<keyword evidence="8" id="KW-1185">Reference proteome</keyword>
<dbReference type="GO" id="GO:0003677">
    <property type="term" value="F:DNA binding"/>
    <property type="evidence" value="ECO:0007669"/>
    <property type="project" value="UniProtKB-KW"/>
</dbReference>
<evidence type="ECO:0000313" key="7">
    <source>
        <dbReference type="EMBL" id="SFP70051.1"/>
    </source>
</evidence>
<dbReference type="Gene3D" id="1.10.1740.10">
    <property type="match status" value="1"/>
</dbReference>
<dbReference type="RefSeq" id="WP_177206060.1">
    <property type="nucleotide sequence ID" value="NZ_FOXR01000002.1"/>
</dbReference>
<keyword evidence="4" id="KW-0238">DNA-binding</keyword>
<dbReference type="NCBIfam" id="TIGR02937">
    <property type="entry name" value="sigma70-ECF"/>
    <property type="match status" value="1"/>
</dbReference>
<keyword evidence="5" id="KW-0804">Transcription</keyword>
<organism evidence="7 8">
    <name type="scientific">Caldicoprobacter faecalis</name>
    <dbReference type="NCBI Taxonomy" id="937334"/>
    <lineage>
        <taxon>Bacteria</taxon>
        <taxon>Bacillati</taxon>
        <taxon>Bacillota</taxon>
        <taxon>Clostridia</taxon>
        <taxon>Caldicoprobacterales</taxon>
        <taxon>Caldicoprobacteraceae</taxon>
        <taxon>Caldicoprobacter</taxon>
    </lineage>
</organism>
<dbReference type="InterPro" id="IPR013325">
    <property type="entry name" value="RNA_pol_sigma_r2"/>
</dbReference>
<evidence type="ECO:0000256" key="1">
    <source>
        <dbReference type="ARBA" id="ARBA00022490"/>
    </source>
</evidence>
<feature type="domain" description="RNA polymerase sigma-70 region 2" evidence="6">
    <location>
        <begin position="13"/>
        <end position="82"/>
    </location>
</feature>
<dbReference type="EMBL" id="FOXR01000002">
    <property type="protein sequence ID" value="SFP70051.1"/>
    <property type="molecule type" value="Genomic_DNA"/>
</dbReference>
<evidence type="ECO:0000313" key="8">
    <source>
        <dbReference type="Proteomes" id="UP000198577"/>
    </source>
</evidence>
<evidence type="ECO:0000256" key="2">
    <source>
        <dbReference type="ARBA" id="ARBA00023015"/>
    </source>
</evidence>
<dbReference type="Pfam" id="PF04542">
    <property type="entry name" value="Sigma70_r2"/>
    <property type="match status" value="1"/>
</dbReference>
<dbReference type="GO" id="GO:0006352">
    <property type="term" value="P:DNA-templated transcription initiation"/>
    <property type="evidence" value="ECO:0007669"/>
    <property type="project" value="InterPro"/>
</dbReference>
<sequence>MNKDVINSSRSEFIESNKGFIYRTACSVCKRKLDFDNDDEVSIAMIAFNNACESYNEKYGNFFAYAAVVIRNALIDYFRKSKNSPVAVFSDDDQLDYIDYRASMRDYELKVENEFRAQEINELSGELKAYGIDFESLVSCSPKHKDTRDALLNIALYCVRDAELLDKIRTKKALPVKELTERLGTNKKMFERWRESILLPWLSFLRGIIPISNPI</sequence>
<name>A0A1I5SH66_9FIRM</name>
<evidence type="ECO:0000256" key="4">
    <source>
        <dbReference type="ARBA" id="ARBA00023125"/>
    </source>
</evidence>
<gene>
    <name evidence="7" type="ORF">SAMN05444406_102135</name>
</gene>
<evidence type="ECO:0000256" key="5">
    <source>
        <dbReference type="ARBA" id="ARBA00023163"/>
    </source>
</evidence>
<keyword evidence="3" id="KW-0731">Sigma factor</keyword>
<reference evidence="7 8" key="1">
    <citation type="submission" date="2016-10" db="EMBL/GenBank/DDBJ databases">
        <authorList>
            <person name="de Groot N.N."/>
        </authorList>
    </citation>
    <scope>NUCLEOTIDE SEQUENCE [LARGE SCALE GENOMIC DNA]</scope>
    <source>
        <strain evidence="7 8">DSM 20678</strain>
    </source>
</reference>
<protein>
    <submittedName>
        <fullName evidence="7">RNA polymerase sigma factor</fullName>
    </submittedName>
</protein>
<evidence type="ECO:0000256" key="3">
    <source>
        <dbReference type="ARBA" id="ARBA00023082"/>
    </source>
</evidence>
<dbReference type="STRING" id="937334.SAMN05444406_102135"/>
<dbReference type="SUPFAM" id="SSF88946">
    <property type="entry name" value="Sigma2 domain of RNA polymerase sigma factors"/>
    <property type="match status" value="1"/>
</dbReference>
<proteinExistence type="predicted"/>
<keyword evidence="1" id="KW-0963">Cytoplasm</keyword>
<dbReference type="InterPro" id="IPR007627">
    <property type="entry name" value="RNA_pol_sigma70_r2"/>
</dbReference>
<dbReference type="GO" id="GO:0016987">
    <property type="term" value="F:sigma factor activity"/>
    <property type="evidence" value="ECO:0007669"/>
    <property type="project" value="UniProtKB-KW"/>
</dbReference>
<accession>A0A1I5SH66</accession>
<dbReference type="InterPro" id="IPR014284">
    <property type="entry name" value="RNA_pol_sigma-70_dom"/>
</dbReference>
<dbReference type="Proteomes" id="UP000198577">
    <property type="component" value="Unassembled WGS sequence"/>
</dbReference>
<dbReference type="AlphaFoldDB" id="A0A1I5SH66"/>
<evidence type="ECO:0000259" key="6">
    <source>
        <dbReference type="Pfam" id="PF04542"/>
    </source>
</evidence>
<dbReference type="PIRSF" id="PIRSF038953">
    <property type="entry name" value="SigI"/>
    <property type="match status" value="1"/>
</dbReference>
<keyword evidence="2" id="KW-0805">Transcription regulation</keyword>
<dbReference type="InterPro" id="IPR014244">
    <property type="entry name" value="RNA_pol_sigma-I"/>
</dbReference>